<dbReference type="AlphaFoldDB" id="A0A0F8X8A6"/>
<proteinExistence type="predicted"/>
<reference evidence="1" key="1">
    <citation type="journal article" date="2015" name="Nature">
        <title>Complex archaea that bridge the gap between prokaryotes and eukaryotes.</title>
        <authorList>
            <person name="Spang A."/>
            <person name="Saw J.H."/>
            <person name="Jorgensen S.L."/>
            <person name="Zaremba-Niedzwiedzka K."/>
            <person name="Martijn J."/>
            <person name="Lind A.E."/>
            <person name="van Eijk R."/>
            <person name="Schleper C."/>
            <person name="Guy L."/>
            <person name="Ettema T.J."/>
        </authorList>
    </citation>
    <scope>NUCLEOTIDE SEQUENCE</scope>
</reference>
<accession>A0A0F8X8A6</accession>
<gene>
    <name evidence="1" type="ORF">LCGC14_2978030</name>
</gene>
<comment type="caution">
    <text evidence="1">The sequence shown here is derived from an EMBL/GenBank/DDBJ whole genome shotgun (WGS) entry which is preliminary data.</text>
</comment>
<dbReference type="EMBL" id="LAZR01060742">
    <property type="protein sequence ID" value="KKK65053.1"/>
    <property type="molecule type" value="Genomic_DNA"/>
</dbReference>
<sequence length="297" mass="35431">VRSFNDLVSINSSIEVVCVEKNRLGYEMNDDYRIQTDSPHFIIRLYNSKPGAKVPRWLLKEGYKNLNVCFCVYQKLSDIFNIFHEVSHFFNQPFENEIDDLIKLNEFEYLQYQIRRLLNEYCANYNMFKFFFDNHKSWVSDLESQSIGYLFGIRSFDKNQVAEISARKIMFCFFEYEFKLLFYCFGIWRGFSDFRIQPQIVPFDIHLKDLYRRMDFDENHILFIDSLKQELLKLGGKEEIDELESRKLKELKKSEGPGFANAKRQLKKLSRFSPGVLRKKHPGFFARMDASARKAFG</sequence>
<protein>
    <submittedName>
        <fullName evidence="1">Uncharacterized protein</fullName>
    </submittedName>
</protein>
<organism evidence="1">
    <name type="scientific">marine sediment metagenome</name>
    <dbReference type="NCBI Taxonomy" id="412755"/>
    <lineage>
        <taxon>unclassified sequences</taxon>
        <taxon>metagenomes</taxon>
        <taxon>ecological metagenomes</taxon>
    </lineage>
</organism>
<evidence type="ECO:0000313" key="1">
    <source>
        <dbReference type="EMBL" id="KKK65053.1"/>
    </source>
</evidence>
<feature type="non-terminal residue" evidence="1">
    <location>
        <position position="1"/>
    </location>
</feature>
<name>A0A0F8X8A6_9ZZZZ</name>